<comment type="caution">
    <text evidence="2">The sequence shown here is derived from an EMBL/GenBank/DDBJ whole genome shotgun (WGS) entry which is preliminary data.</text>
</comment>
<dbReference type="EMBL" id="VSSQ01000003">
    <property type="protein sequence ID" value="MPL56805.1"/>
    <property type="molecule type" value="Genomic_DNA"/>
</dbReference>
<dbReference type="SMART" id="SM00382">
    <property type="entry name" value="AAA"/>
    <property type="match status" value="1"/>
</dbReference>
<protein>
    <recommendedName>
        <fullName evidence="1">AAA+ ATPase domain-containing protein</fullName>
    </recommendedName>
</protein>
<organism evidence="2">
    <name type="scientific">bioreactor metagenome</name>
    <dbReference type="NCBI Taxonomy" id="1076179"/>
    <lineage>
        <taxon>unclassified sequences</taxon>
        <taxon>metagenomes</taxon>
        <taxon>ecological metagenomes</taxon>
    </lineage>
</organism>
<gene>
    <name evidence="2" type="ORF">SDC9_02295</name>
</gene>
<dbReference type="AlphaFoldDB" id="A0A644SQ96"/>
<name>A0A644SQ96_9ZZZZ</name>
<evidence type="ECO:0000259" key="1">
    <source>
        <dbReference type="SMART" id="SM00382"/>
    </source>
</evidence>
<feature type="domain" description="AAA+ ATPase" evidence="1">
    <location>
        <begin position="11"/>
        <end position="205"/>
    </location>
</feature>
<dbReference type="SUPFAM" id="SSF52540">
    <property type="entry name" value="P-loop containing nucleoside triphosphate hydrolases"/>
    <property type="match status" value="1"/>
</dbReference>
<dbReference type="Pfam" id="PF13479">
    <property type="entry name" value="AAA_24"/>
    <property type="match status" value="1"/>
</dbReference>
<reference evidence="2" key="1">
    <citation type="submission" date="2019-08" db="EMBL/GenBank/DDBJ databases">
        <authorList>
            <person name="Kucharzyk K."/>
            <person name="Murdoch R.W."/>
            <person name="Higgins S."/>
            <person name="Loffler F."/>
        </authorList>
    </citation>
    <scope>NUCLEOTIDE SEQUENCE</scope>
</reference>
<dbReference type="InterPro" id="IPR027417">
    <property type="entry name" value="P-loop_NTPase"/>
</dbReference>
<evidence type="ECO:0000313" key="2">
    <source>
        <dbReference type="EMBL" id="MPL56805.1"/>
    </source>
</evidence>
<sequence>MQLRQSERKQAKIKMALQGSAGSGKTFSSLLLAKGLTNGDFSKVAIIDTENGSADLYAHLGNYNVVSLKPPFTPQQYVDAITLCENSGMEVIIIDSISHCWDYLLDYHSSLAGNSFTNWAKIKPLEKQFVDKILQSNAHIIATMRTKQDYVLNQKDGKMIPEKVGLKAVQRDGLDYEFTLVFDVDIKHFAVSSKDRTELFMGKPEFQITEQTGVKILNWCNSGKLDRYRENNSNYNHHYEEKVNKLPVIKPEVAFQPKSNLSSEQEVFEAIGRCNSIAELLALYKQHPQFHESLRVDFEARKSIIMNLTNPNNFSQNGHNKIQ</sequence>
<dbReference type="InterPro" id="IPR003593">
    <property type="entry name" value="AAA+_ATPase"/>
</dbReference>
<accession>A0A644SQ96</accession>
<proteinExistence type="predicted"/>